<evidence type="ECO:0000256" key="1">
    <source>
        <dbReference type="SAM" id="Phobius"/>
    </source>
</evidence>
<keyword evidence="1" id="KW-0812">Transmembrane</keyword>
<evidence type="ECO:0000313" key="3">
    <source>
        <dbReference type="Proteomes" id="UP000199481"/>
    </source>
</evidence>
<evidence type="ECO:0000313" key="2">
    <source>
        <dbReference type="EMBL" id="SDQ02701.1"/>
    </source>
</evidence>
<gene>
    <name evidence="2" type="ORF">SAMN04487752_0230</name>
</gene>
<organism evidence="2 3">
    <name type="scientific">Carnobacterium viridans</name>
    <dbReference type="NCBI Taxonomy" id="174587"/>
    <lineage>
        <taxon>Bacteria</taxon>
        <taxon>Bacillati</taxon>
        <taxon>Bacillota</taxon>
        <taxon>Bacilli</taxon>
        <taxon>Lactobacillales</taxon>
        <taxon>Carnobacteriaceae</taxon>
        <taxon>Carnobacterium</taxon>
    </lineage>
</organism>
<dbReference type="Proteomes" id="UP000199481">
    <property type="component" value="Unassembled WGS sequence"/>
</dbReference>
<keyword evidence="1" id="KW-0472">Membrane</keyword>
<feature type="transmembrane region" description="Helical" evidence="1">
    <location>
        <begin position="29"/>
        <end position="48"/>
    </location>
</feature>
<keyword evidence="1" id="KW-1133">Transmembrane helix</keyword>
<dbReference type="AlphaFoldDB" id="A0A1H0XIP0"/>
<sequence length="53" mass="6405">MLEVLPFISTVCGFILYNKLEWRGLTNKILFSIFWFFTPIANIIRFIILDHWL</sequence>
<protein>
    <submittedName>
        <fullName evidence="2">Uncharacterized protein</fullName>
    </submittedName>
</protein>
<reference evidence="3" key="1">
    <citation type="submission" date="2016-10" db="EMBL/GenBank/DDBJ databases">
        <authorList>
            <person name="Varghese N."/>
            <person name="Submissions S."/>
        </authorList>
    </citation>
    <scope>NUCLEOTIDE SEQUENCE [LARGE SCALE GENOMIC DNA]</scope>
    <source>
        <strain evidence="3">MPL-11</strain>
    </source>
</reference>
<name>A0A1H0XIP0_9LACT</name>
<keyword evidence="3" id="KW-1185">Reference proteome</keyword>
<accession>A0A1H0XIP0</accession>
<dbReference type="EMBL" id="FNJW01000005">
    <property type="protein sequence ID" value="SDQ02701.1"/>
    <property type="molecule type" value="Genomic_DNA"/>
</dbReference>
<proteinExistence type="predicted"/>